<sequence length="327" mass="35388">MSQLVNPSPVTDTAADETDTATATYPAVRDASPGPRVLGHQLPEREIWLSARGEAAAPVVDVVIPVFNEVHTIAASVSRLHSYLQTMLPASFRITIADNASTDGTWTMVRYLNRDLEHVAGVRLTERGRGHALHRVWGVSQARVLSYMDVELSTDLGAVLPLLAPLLSGHSDLAIGSRLARGARVVRGRKRELISRVYNRVVRASLRAGFSDAQCGFKAITADAAHLLLPHVRDTSHFFDTELLLIAERAGLRIYEVPVDWIENPDSHADLVDTAVTDLRGLWRMRGTLRSGAIPLAEIGARLNGGRIDVAATGAPTGPAQTTIQSI</sequence>
<dbReference type="EMBL" id="CP097332">
    <property type="protein sequence ID" value="UQX87835.1"/>
    <property type="molecule type" value="Genomic_DNA"/>
</dbReference>
<dbReference type="EC" id="2.4.-.-" evidence="2"/>
<gene>
    <name evidence="2" type="ORF">M6D93_16225</name>
</gene>
<dbReference type="SUPFAM" id="SSF53448">
    <property type="entry name" value="Nucleotide-diphospho-sugar transferases"/>
    <property type="match status" value="1"/>
</dbReference>
<keyword evidence="2" id="KW-0808">Transferase</keyword>
<dbReference type="GO" id="GO:0016757">
    <property type="term" value="F:glycosyltransferase activity"/>
    <property type="evidence" value="ECO:0007669"/>
    <property type="project" value="UniProtKB-KW"/>
</dbReference>
<dbReference type="PANTHER" id="PTHR10859:SF91">
    <property type="entry name" value="DOLICHYL-PHOSPHATE BETA-GLUCOSYLTRANSFERASE"/>
    <property type="match status" value="1"/>
</dbReference>
<feature type="domain" description="Glycosyltransferase 2-like" evidence="1">
    <location>
        <begin position="62"/>
        <end position="224"/>
    </location>
</feature>
<keyword evidence="2" id="KW-0328">Glycosyltransferase</keyword>
<dbReference type="InterPro" id="IPR001173">
    <property type="entry name" value="Glyco_trans_2-like"/>
</dbReference>
<proteinExistence type="predicted"/>
<evidence type="ECO:0000313" key="2">
    <source>
        <dbReference type="EMBL" id="UQX87835.1"/>
    </source>
</evidence>
<accession>A0ABY4QWD4</accession>
<evidence type="ECO:0000259" key="1">
    <source>
        <dbReference type="Pfam" id="PF00535"/>
    </source>
</evidence>
<reference evidence="2" key="2">
    <citation type="submission" date="2022-05" db="EMBL/GenBank/DDBJ databases">
        <authorList>
            <person name="Kim J.-S."/>
            <person name="Lee K."/>
            <person name="Suh M."/>
            <person name="Eom M."/>
            <person name="Kim J.-S."/>
            <person name="Kim D.-S."/>
            <person name="Ko S.-H."/>
            <person name="Shin Y."/>
            <person name="Lee J.-S."/>
        </authorList>
    </citation>
    <scope>NUCLEOTIDE SEQUENCE</scope>
    <source>
        <strain evidence="2">N237</strain>
    </source>
</reference>
<dbReference type="InterPro" id="IPR029044">
    <property type="entry name" value="Nucleotide-diphossugar_trans"/>
</dbReference>
<organism evidence="2 3">
    <name type="scientific">Jatrophihabitans telluris</name>
    <dbReference type="NCBI Taxonomy" id="2038343"/>
    <lineage>
        <taxon>Bacteria</taxon>
        <taxon>Bacillati</taxon>
        <taxon>Actinomycetota</taxon>
        <taxon>Actinomycetes</taxon>
        <taxon>Jatrophihabitantales</taxon>
        <taxon>Jatrophihabitantaceae</taxon>
        <taxon>Jatrophihabitans</taxon>
    </lineage>
</organism>
<protein>
    <submittedName>
        <fullName evidence="2">Glycosyltransferase</fullName>
        <ecNumber evidence="2">2.4.-.-</ecNumber>
    </submittedName>
</protein>
<dbReference type="RefSeq" id="WP_249770751.1">
    <property type="nucleotide sequence ID" value="NZ_CP097332.1"/>
</dbReference>
<dbReference type="PANTHER" id="PTHR10859">
    <property type="entry name" value="GLYCOSYL TRANSFERASE"/>
    <property type="match status" value="1"/>
</dbReference>
<dbReference type="Pfam" id="PF00535">
    <property type="entry name" value="Glycos_transf_2"/>
    <property type="match status" value="1"/>
</dbReference>
<dbReference type="Proteomes" id="UP001056336">
    <property type="component" value="Chromosome"/>
</dbReference>
<evidence type="ECO:0000313" key="3">
    <source>
        <dbReference type="Proteomes" id="UP001056336"/>
    </source>
</evidence>
<name>A0ABY4QWD4_9ACTN</name>
<dbReference type="Gene3D" id="3.90.550.10">
    <property type="entry name" value="Spore Coat Polysaccharide Biosynthesis Protein SpsA, Chain A"/>
    <property type="match status" value="1"/>
</dbReference>
<reference evidence="2" key="1">
    <citation type="journal article" date="2018" name="Int. J. Syst. Evol. Microbiol.">
        <title>Jatrophihabitans telluris sp. nov., isolated from sediment soil of lava forest wetlands and the emended description of the genus Jatrophihabitans.</title>
        <authorList>
            <person name="Lee K.C."/>
            <person name="Suh M.K."/>
            <person name="Eom M.K."/>
            <person name="Kim K.K."/>
            <person name="Kim J.S."/>
            <person name="Kim D.S."/>
            <person name="Ko S.H."/>
            <person name="Shin Y.K."/>
            <person name="Lee J.S."/>
        </authorList>
    </citation>
    <scope>NUCLEOTIDE SEQUENCE</scope>
    <source>
        <strain evidence="2">N237</strain>
    </source>
</reference>
<keyword evidence="3" id="KW-1185">Reference proteome</keyword>